<name>R7QMW9_CHOCR</name>
<organism evidence="1 2">
    <name type="scientific">Chondrus crispus</name>
    <name type="common">Carrageen Irish moss</name>
    <name type="synonym">Polymorpha crispa</name>
    <dbReference type="NCBI Taxonomy" id="2769"/>
    <lineage>
        <taxon>Eukaryota</taxon>
        <taxon>Rhodophyta</taxon>
        <taxon>Florideophyceae</taxon>
        <taxon>Rhodymeniophycidae</taxon>
        <taxon>Gigartinales</taxon>
        <taxon>Gigartinaceae</taxon>
        <taxon>Chondrus</taxon>
    </lineage>
</organism>
<protein>
    <submittedName>
        <fullName evidence="1">Uncharacterized protein</fullName>
    </submittedName>
</protein>
<dbReference type="AlphaFoldDB" id="R7QMW9"/>
<accession>R7QMW9</accession>
<dbReference type="GeneID" id="17326352"/>
<evidence type="ECO:0000313" key="1">
    <source>
        <dbReference type="EMBL" id="CDF38730.1"/>
    </source>
</evidence>
<dbReference type="Gramene" id="CDF38730">
    <property type="protein sequence ID" value="CDF38730"/>
    <property type="gene ID" value="CHC_T00001207001"/>
</dbReference>
<reference evidence="2" key="1">
    <citation type="journal article" date="2013" name="Proc. Natl. Acad. Sci. U.S.A.">
        <title>Genome structure and metabolic features in the red seaweed Chondrus crispus shed light on evolution of the Archaeplastida.</title>
        <authorList>
            <person name="Collen J."/>
            <person name="Porcel B."/>
            <person name="Carre W."/>
            <person name="Ball S.G."/>
            <person name="Chaparro C."/>
            <person name="Tonon T."/>
            <person name="Barbeyron T."/>
            <person name="Michel G."/>
            <person name="Noel B."/>
            <person name="Valentin K."/>
            <person name="Elias M."/>
            <person name="Artiguenave F."/>
            <person name="Arun A."/>
            <person name="Aury J.M."/>
            <person name="Barbosa-Neto J.F."/>
            <person name="Bothwell J.H."/>
            <person name="Bouget F.Y."/>
            <person name="Brillet L."/>
            <person name="Cabello-Hurtado F."/>
            <person name="Capella-Gutierrez S."/>
            <person name="Charrier B."/>
            <person name="Cladiere L."/>
            <person name="Cock J.M."/>
            <person name="Coelho S.M."/>
            <person name="Colleoni C."/>
            <person name="Czjzek M."/>
            <person name="Da Silva C."/>
            <person name="Delage L."/>
            <person name="Denoeud F."/>
            <person name="Deschamps P."/>
            <person name="Dittami S.M."/>
            <person name="Gabaldon T."/>
            <person name="Gachon C.M."/>
            <person name="Groisillier A."/>
            <person name="Herve C."/>
            <person name="Jabbari K."/>
            <person name="Katinka M."/>
            <person name="Kloareg B."/>
            <person name="Kowalczyk N."/>
            <person name="Labadie K."/>
            <person name="Leblanc C."/>
            <person name="Lopez P.J."/>
            <person name="McLachlan D.H."/>
            <person name="Meslet-Cladiere L."/>
            <person name="Moustafa A."/>
            <person name="Nehr Z."/>
            <person name="Nyvall Collen P."/>
            <person name="Panaud O."/>
            <person name="Partensky F."/>
            <person name="Poulain J."/>
            <person name="Rensing S.A."/>
            <person name="Rousvoal S."/>
            <person name="Samson G."/>
            <person name="Symeonidi A."/>
            <person name="Weissenbach J."/>
            <person name="Zambounis A."/>
            <person name="Wincker P."/>
            <person name="Boyen C."/>
        </authorList>
    </citation>
    <scope>NUCLEOTIDE SEQUENCE [LARGE SCALE GENOMIC DNA]</scope>
    <source>
        <strain evidence="2">cv. Stackhouse</strain>
    </source>
</reference>
<gene>
    <name evidence="1" type="ORF">CHC_T00001207001</name>
</gene>
<sequence length="139" mass="16561">MLKLRRGPRPSRQWQALLRPLLRLEQRPQPEFVIPSQRDLPPRREHLRRGLRFTFRYLHIDLLLKVPPSHQHHAVLNPAHAPRFPQVADRDRLPRLDASDVNVVLNSPQRHQRQLPLERVEVPPLRQPLLQWRLPALKP</sequence>
<dbReference type="EMBL" id="HG001960">
    <property type="protein sequence ID" value="CDF38730.1"/>
    <property type="molecule type" value="Genomic_DNA"/>
</dbReference>
<dbReference type="RefSeq" id="XP_005718635.1">
    <property type="nucleotide sequence ID" value="XM_005718578.1"/>
</dbReference>
<dbReference type="KEGG" id="ccp:CHC_T00001207001"/>
<evidence type="ECO:0000313" key="2">
    <source>
        <dbReference type="Proteomes" id="UP000012073"/>
    </source>
</evidence>
<keyword evidence="2" id="KW-1185">Reference proteome</keyword>
<proteinExistence type="predicted"/>
<dbReference type="Proteomes" id="UP000012073">
    <property type="component" value="Unassembled WGS sequence"/>
</dbReference>